<dbReference type="PANTHER" id="PTHR46229:SF2">
    <property type="entry name" value="BOLA-LIKE PROTEIN 1"/>
    <property type="match status" value="1"/>
</dbReference>
<evidence type="ECO:0000256" key="3">
    <source>
        <dbReference type="RuleBase" id="RU003860"/>
    </source>
</evidence>
<name>A0A1X7AR03_9GAMM</name>
<dbReference type="InterPro" id="IPR036065">
    <property type="entry name" value="BolA-like_sf"/>
</dbReference>
<dbReference type="Pfam" id="PF01722">
    <property type="entry name" value="BolA"/>
    <property type="match status" value="1"/>
</dbReference>
<dbReference type="GO" id="GO:1990229">
    <property type="term" value="C:iron-sulfur cluster assembly complex"/>
    <property type="evidence" value="ECO:0007669"/>
    <property type="project" value="UniProtKB-ARBA"/>
</dbReference>
<evidence type="ECO:0000313" key="5">
    <source>
        <dbReference type="Proteomes" id="UP000196573"/>
    </source>
</evidence>
<gene>
    <name evidence="4" type="ORF">EHSB41UT_04340</name>
</gene>
<dbReference type="GO" id="GO:0005829">
    <property type="term" value="C:cytosol"/>
    <property type="evidence" value="ECO:0007669"/>
    <property type="project" value="TreeGrafter"/>
</dbReference>
<dbReference type="PANTHER" id="PTHR46229">
    <property type="entry name" value="BOLA TRANSCRIPTION REGULATOR"/>
    <property type="match status" value="1"/>
</dbReference>
<dbReference type="InterPro" id="IPR050961">
    <property type="entry name" value="BolA/IbaG_stress_morph_reg"/>
</dbReference>
<proteinExistence type="inferred from homology"/>
<dbReference type="Proteomes" id="UP000196573">
    <property type="component" value="Unassembled WGS sequence"/>
</dbReference>
<dbReference type="SUPFAM" id="SSF82657">
    <property type="entry name" value="BolA-like"/>
    <property type="match status" value="1"/>
</dbReference>
<dbReference type="GO" id="GO:0006351">
    <property type="term" value="P:DNA-templated transcription"/>
    <property type="evidence" value="ECO:0007669"/>
    <property type="project" value="TreeGrafter"/>
</dbReference>
<dbReference type="AlphaFoldDB" id="A0A1X7AR03"/>
<dbReference type="RefSeq" id="WP_087112966.1">
    <property type="nucleotide sequence ID" value="NZ_CBCSCN010000016.1"/>
</dbReference>
<dbReference type="FunFam" id="3.30.300.90:FF:000001">
    <property type="entry name" value="Transcriptional regulator BolA"/>
    <property type="match status" value="1"/>
</dbReference>
<comment type="similarity">
    <text evidence="1 3">Belongs to the BolA/IbaG family.</text>
</comment>
<sequence length="104" mass="11651">MEVQARIEQRLTEAFEPVVLTVDNESYMHHVPEGSETHFKVVLVSDAFQGMLPVKRHQQVYQVLADEMQSAVHALALHTHTREEWDRLGGKVTASPNCKGGSNA</sequence>
<evidence type="ECO:0000313" key="4">
    <source>
        <dbReference type="EMBL" id="SMA50529.1"/>
    </source>
</evidence>
<protein>
    <recommendedName>
        <fullName evidence="2">DNA-binding transcriptional regulator BolA</fullName>
    </recommendedName>
</protein>
<dbReference type="OrthoDB" id="9801469at2"/>
<evidence type="ECO:0000256" key="1">
    <source>
        <dbReference type="ARBA" id="ARBA00005578"/>
    </source>
</evidence>
<organism evidence="4 5">
    <name type="scientific">Parendozoicomonas haliclonae</name>
    <dbReference type="NCBI Taxonomy" id="1960125"/>
    <lineage>
        <taxon>Bacteria</taxon>
        <taxon>Pseudomonadati</taxon>
        <taxon>Pseudomonadota</taxon>
        <taxon>Gammaproteobacteria</taxon>
        <taxon>Oceanospirillales</taxon>
        <taxon>Endozoicomonadaceae</taxon>
        <taxon>Parendozoicomonas</taxon>
    </lineage>
</organism>
<dbReference type="Gene3D" id="3.30.300.90">
    <property type="entry name" value="BolA-like"/>
    <property type="match status" value="1"/>
</dbReference>
<dbReference type="PIRSF" id="PIRSF003113">
    <property type="entry name" value="BolA"/>
    <property type="match status" value="1"/>
</dbReference>
<accession>A0A1X7AR03</accession>
<dbReference type="InterPro" id="IPR002634">
    <property type="entry name" value="BolA"/>
</dbReference>
<dbReference type="EMBL" id="FWPT01000013">
    <property type="protein sequence ID" value="SMA50529.1"/>
    <property type="molecule type" value="Genomic_DNA"/>
</dbReference>
<keyword evidence="5" id="KW-1185">Reference proteome</keyword>
<reference evidence="4 5" key="1">
    <citation type="submission" date="2017-03" db="EMBL/GenBank/DDBJ databases">
        <authorList>
            <person name="Afonso C.L."/>
            <person name="Miller P.J."/>
            <person name="Scott M.A."/>
            <person name="Spackman E."/>
            <person name="Goraichik I."/>
            <person name="Dimitrov K.M."/>
            <person name="Suarez D.L."/>
            <person name="Swayne D.E."/>
        </authorList>
    </citation>
    <scope>NUCLEOTIDE SEQUENCE [LARGE SCALE GENOMIC DNA]</scope>
    <source>
        <strain evidence="4">SB41UT1</strain>
    </source>
</reference>
<evidence type="ECO:0000256" key="2">
    <source>
        <dbReference type="ARBA" id="ARBA00074073"/>
    </source>
</evidence>